<dbReference type="OrthoDB" id="10553390at2759"/>
<comment type="caution">
    <text evidence="1">The sequence shown here is derived from an EMBL/GenBank/DDBJ whole genome shotgun (WGS) entry which is preliminary data.</text>
</comment>
<name>A0A9W7C3V5_9STRA</name>
<organism evidence="1 2">
    <name type="scientific">Triparma strigata</name>
    <dbReference type="NCBI Taxonomy" id="1606541"/>
    <lineage>
        <taxon>Eukaryota</taxon>
        <taxon>Sar</taxon>
        <taxon>Stramenopiles</taxon>
        <taxon>Ochrophyta</taxon>
        <taxon>Bolidophyceae</taxon>
        <taxon>Parmales</taxon>
        <taxon>Triparmaceae</taxon>
        <taxon>Triparma</taxon>
    </lineage>
</organism>
<protein>
    <recommendedName>
        <fullName evidence="3">Sfi1 spindle body domain-containing protein</fullName>
    </recommendedName>
</protein>
<evidence type="ECO:0000313" key="2">
    <source>
        <dbReference type="Proteomes" id="UP001165085"/>
    </source>
</evidence>
<sequence>MPPSTPLSPYSSYLFSTPPPKQTLRIAHDEYKALSTKLFLNTLVPMIYRHLIMHAFVIWKSKRKAWTVMKNGVKMFEHYRKRMLLQRTFDHWESLTEFFDENQLMMSSSVNASSNLQEMELEWIAEEDEDQEDEQDEHDRLLYKTIKKLIKSTEHYQKRLAFLNLKFNTSEFSSHNHLVPSTLPSPNSPYPHEIWSRKRDPDLNFFLPQQLQACNMVLSIMLKNATQVPPEYYYLFLKRAFNLFKYHKRRSSTMSTLLVKILGSTSRLYLKSNFQKLKYQCRHVIVERVEYSFRFLALKAFLRRLYKVQAVISKTYFERWRMRSNQSSGMASFFVKRSLQVTHSLVSSAFQRWTKNCNALKSKSFAASRISKCVRRYNQRVLESSFWYWSNKLSECRRKLIRVSQRFSSAYLLFLSIAFRQLTKYIEHRRRLDISVGNILRDRWRDTTQHYFNMLMTYRAERCSIRKGVGRIHALILNHYFHRYRSEVALKVLLTAAVNTMIKSTKNQNMWNLAKALRKLKDVANENFRRKTIIRKRLRKAVNDIYNFKVKKAFGTWVKGVNDAFVKTALTKNSVRNVGKINKLFLALAKSEAMGHWKRVLLELKNHEERSRHRMKKILGLLSDRRVDELGDGFERWREGADAVFKDEEREAKKLESFETLVKQRIEREISSSFSLWHARTLEMSRSCSGMKLLLRAFNRSTHNELRHCFGIWLRGVERLRIEEGRKLAFLKVKLARLMYSKLYQALEKWRAVITQQQHVLREKMRAMKVIRRAFARKTHCDLKLALHVWKLRLREYRRKREGALILSEGLVLNRARAVERSFSTWRITIEEDVQREEHMNLGVRLLKDCISRLEDDKLSAAMRFWKDVVRFEKAIELRMRRGLDVIVKFYKHQSRMKVGKAWRDWMKRVAEFREEAERVKNTVRVVVLKMMSVRSSLMLQSLRVWKEMVDEWNWRRGVVKRFFGMVLSKELGRAWRAWWKVVVEKRMVEGRMKNVREFDRYQAELESLKKSASKIILMVMKKNSSNRVMKYMTLWKKSVAHIKRDEEERRKILRNIILWLRGREAEELAWWFVKWRGMSDEIKEKWEASWRVADLVARRRVMTGWRQWRAEVVRVRLIKKAIMRAIVGLAGRLLRGAWSVWRKNALGSKARAIGAKIAHSVLSRVLRRATHDAWGRWTKNASAIVKHGKMRNISVKIIYSVLARLAKQTLIWAFNALRLKTVGGRKLLVSMMLGRAKDLRQWRLRKGIGRWRRYMDFVRRELLLGVELGVAKRGAAGKIARVLEGVVGGELRGSFGHWTKVLREAAIKADALVRIGRILRNTDKLKMADLWRRWRAIGSVEVRKFQACFIISKYCLRQLRESFAVLRRETDLHLHMRKKDKENPNSSDVFLENLKTIRLGHKKERKKIGARLICFLYDECSVRTALREGFGRWKTRLSLFNVIEIK</sequence>
<gene>
    <name evidence="1" type="ORF">TrST_g12645</name>
</gene>
<keyword evidence="2" id="KW-1185">Reference proteome</keyword>
<dbReference type="Proteomes" id="UP001165085">
    <property type="component" value="Unassembled WGS sequence"/>
</dbReference>
<evidence type="ECO:0008006" key="3">
    <source>
        <dbReference type="Google" id="ProtNLM"/>
    </source>
</evidence>
<proteinExistence type="predicted"/>
<dbReference type="EMBL" id="BRXY01000501">
    <property type="protein sequence ID" value="GMH97763.1"/>
    <property type="molecule type" value="Genomic_DNA"/>
</dbReference>
<accession>A0A9W7C3V5</accession>
<reference evidence="2" key="1">
    <citation type="journal article" date="2023" name="Commun. Biol.">
        <title>Genome analysis of Parmales, the sister group of diatoms, reveals the evolutionary specialization of diatoms from phago-mixotrophs to photoautotrophs.</title>
        <authorList>
            <person name="Ban H."/>
            <person name="Sato S."/>
            <person name="Yoshikawa S."/>
            <person name="Yamada K."/>
            <person name="Nakamura Y."/>
            <person name="Ichinomiya M."/>
            <person name="Sato N."/>
            <person name="Blanc-Mathieu R."/>
            <person name="Endo H."/>
            <person name="Kuwata A."/>
            <person name="Ogata H."/>
        </authorList>
    </citation>
    <scope>NUCLEOTIDE SEQUENCE [LARGE SCALE GENOMIC DNA]</scope>
    <source>
        <strain evidence="2">NIES 3701</strain>
    </source>
</reference>
<evidence type="ECO:0000313" key="1">
    <source>
        <dbReference type="EMBL" id="GMH97763.1"/>
    </source>
</evidence>